<dbReference type="Pfam" id="PF01479">
    <property type="entry name" value="S4"/>
    <property type="match status" value="1"/>
</dbReference>
<evidence type="ECO:0000259" key="3">
    <source>
        <dbReference type="SMART" id="SM00363"/>
    </source>
</evidence>
<dbReference type="GO" id="GO:0003723">
    <property type="term" value="F:RNA binding"/>
    <property type="evidence" value="ECO:0007669"/>
    <property type="project" value="UniProtKB-KW"/>
</dbReference>
<keyword evidence="1" id="KW-0694">RNA-binding</keyword>
<keyword evidence="5" id="KW-1185">Reference proteome</keyword>
<organism evidence="4 5">
    <name type="scientific">Poseidonocella pacifica</name>
    <dbReference type="NCBI Taxonomy" id="871651"/>
    <lineage>
        <taxon>Bacteria</taxon>
        <taxon>Pseudomonadati</taxon>
        <taxon>Pseudomonadota</taxon>
        <taxon>Alphaproteobacteria</taxon>
        <taxon>Rhodobacterales</taxon>
        <taxon>Roseobacteraceae</taxon>
        <taxon>Poseidonocella</taxon>
    </lineage>
</organism>
<gene>
    <name evidence="4" type="ORF">SAMN05421688_1897</name>
</gene>
<dbReference type="PROSITE" id="PS50889">
    <property type="entry name" value="S4"/>
    <property type="match status" value="1"/>
</dbReference>
<dbReference type="EMBL" id="FOJU01000003">
    <property type="protein sequence ID" value="SFA96192.1"/>
    <property type="molecule type" value="Genomic_DNA"/>
</dbReference>
<name>A0A1I0X562_9RHOB</name>
<dbReference type="AlphaFoldDB" id="A0A1I0X562"/>
<dbReference type="STRING" id="871651.SAMN05421688_1897"/>
<protein>
    <submittedName>
        <fullName evidence="4">Heat shock protein Hsp15</fullName>
    </submittedName>
</protein>
<dbReference type="SMART" id="SM00363">
    <property type="entry name" value="S4"/>
    <property type="match status" value="1"/>
</dbReference>
<dbReference type="CDD" id="cd00165">
    <property type="entry name" value="S4"/>
    <property type="match status" value="1"/>
</dbReference>
<evidence type="ECO:0000313" key="5">
    <source>
        <dbReference type="Proteomes" id="UP000198796"/>
    </source>
</evidence>
<feature type="compositionally biased region" description="Basic and acidic residues" evidence="2">
    <location>
        <begin position="114"/>
        <end position="125"/>
    </location>
</feature>
<evidence type="ECO:0000256" key="2">
    <source>
        <dbReference type="SAM" id="MobiDB-lite"/>
    </source>
</evidence>
<accession>A0A1I0X562</accession>
<keyword evidence="4" id="KW-0346">Stress response</keyword>
<evidence type="ECO:0000313" key="4">
    <source>
        <dbReference type="EMBL" id="SFA96192.1"/>
    </source>
</evidence>
<dbReference type="InterPro" id="IPR036986">
    <property type="entry name" value="S4_RNA-bd_sf"/>
</dbReference>
<dbReference type="Gene3D" id="3.10.290.10">
    <property type="entry name" value="RNA-binding S4 domain"/>
    <property type="match status" value="1"/>
</dbReference>
<dbReference type="OrthoDB" id="9797176at2"/>
<evidence type="ECO:0000256" key="1">
    <source>
        <dbReference type="PROSITE-ProRule" id="PRU00182"/>
    </source>
</evidence>
<dbReference type="RefSeq" id="WP_092063682.1">
    <property type="nucleotide sequence ID" value="NZ_FOJU01000003.1"/>
</dbReference>
<dbReference type="InterPro" id="IPR002942">
    <property type="entry name" value="S4_RNA-bd"/>
</dbReference>
<dbReference type="SUPFAM" id="SSF55174">
    <property type="entry name" value="Alpha-L RNA-binding motif"/>
    <property type="match status" value="1"/>
</dbReference>
<sequence>MEPRPLVRLDKWLWWARFFKSRALAAKVISGGHVRVDGQHALKPSRTIGAGDTLTFLQGERIRIVRIEAIGNRRGPATEARLLYTDLTPPEVKDEAPRNPRYEGKGRPTKRDRRNLDLKRSDLLE</sequence>
<reference evidence="4 5" key="1">
    <citation type="submission" date="2016-10" db="EMBL/GenBank/DDBJ databases">
        <authorList>
            <person name="de Groot N.N."/>
        </authorList>
    </citation>
    <scope>NUCLEOTIDE SEQUENCE [LARGE SCALE GENOMIC DNA]</scope>
    <source>
        <strain evidence="4 5">DSM 29316</strain>
    </source>
</reference>
<feature type="region of interest" description="Disordered" evidence="2">
    <location>
        <begin position="85"/>
        <end position="125"/>
    </location>
</feature>
<proteinExistence type="predicted"/>
<dbReference type="Proteomes" id="UP000198796">
    <property type="component" value="Unassembled WGS sequence"/>
</dbReference>
<feature type="domain" description="RNA-binding S4" evidence="3">
    <location>
        <begin position="7"/>
        <end position="70"/>
    </location>
</feature>
<feature type="compositionally biased region" description="Basic and acidic residues" evidence="2">
    <location>
        <begin position="91"/>
        <end position="106"/>
    </location>
</feature>